<proteinExistence type="predicted"/>
<reference evidence="2 3" key="1">
    <citation type="journal article" date="2015" name="Nat. Commun.">
        <title>Lucilia cuprina genome unlocks parasitic fly biology to underpin future interventions.</title>
        <authorList>
            <person name="Anstead C.A."/>
            <person name="Korhonen P.K."/>
            <person name="Young N.D."/>
            <person name="Hall R.S."/>
            <person name="Jex A.R."/>
            <person name="Murali S.C."/>
            <person name="Hughes D.S."/>
            <person name="Lee S.F."/>
            <person name="Perry T."/>
            <person name="Stroehlein A.J."/>
            <person name="Ansell B.R."/>
            <person name="Breugelmans B."/>
            <person name="Hofmann A."/>
            <person name="Qu J."/>
            <person name="Dugan S."/>
            <person name="Lee S.L."/>
            <person name="Chao H."/>
            <person name="Dinh H."/>
            <person name="Han Y."/>
            <person name="Doddapaneni H.V."/>
            <person name="Worley K.C."/>
            <person name="Muzny D.M."/>
            <person name="Ioannidis P."/>
            <person name="Waterhouse R.M."/>
            <person name="Zdobnov E.M."/>
            <person name="James P.J."/>
            <person name="Bagnall N.H."/>
            <person name="Kotze A.C."/>
            <person name="Gibbs R.A."/>
            <person name="Richards S."/>
            <person name="Batterham P."/>
            <person name="Gasser R.B."/>
        </authorList>
    </citation>
    <scope>NUCLEOTIDE SEQUENCE [LARGE SCALE GENOMIC DNA]</scope>
    <source>
        <strain evidence="2 3">LS</strain>
        <tissue evidence="2">Full body</tissue>
    </source>
</reference>
<protein>
    <submittedName>
        <fullName evidence="2">Uncharacterized protein</fullName>
    </submittedName>
</protein>
<evidence type="ECO:0000313" key="3">
    <source>
        <dbReference type="Proteomes" id="UP000037069"/>
    </source>
</evidence>
<dbReference type="EMBL" id="JRES01001241">
    <property type="protein sequence ID" value="KNC24384.1"/>
    <property type="molecule type" value="Genomic_DNA"/>
</dbReference>
<name>A0A0L0BYS2_LUCCU</name>
<dbReference type="Proteomes" id="UP000037069">
    <property type="component" value="Unassembled WGS sequence"/>
</dbReference>
<sequence length="139" mass="14889">MSLYGGHAVSTCPTSSIPVPHLQSAVSDRPLLCKNALREPCPVSMKPKLKPKLKDGCSCTNVTSRMKPYVTRPLSLLVHLVRHLEIRHSQSSALISLGPPTTSGAESQSRSKSGSPFLFLKAIPRRITSNSSGATPSKT</sequence>
<evidence type="ECO:0000313" key="2">
    <source>
        <dbReference type="EMBL" id="KNC24384.1"/>
    </source>
</evidence>
<feature type="compositionally biased region" description="Polar residues" evidence="1">
    <location>
        <begin position="127"/>
        <end position="139"/>
    </location>
</feature>
<dbReference type="AlphaFoldDB" id="A0A0L0BYS2"/>
<feature type="compositionally biased region" description="Polar residues" evidence="1">
    <location>
        <begin position="92"/>
        <end position="114"/>
    </location>
</feature>
<organism evidence="2 3">
    <name type="scientific">Lucilia cuprina</name>
    <name type="common">Green bottle fly</name>
    <name type="synonym">Australian sheep blowfly</name>
    <dbReference type="NCBI Taxonomy" id="7375"/>
    <lineage>
        <taxon>Eukaryota</taxon>
        <taxon>Metazoa</taxon>
        <taxon>Ecdysozoa</taxon>
        <taxon>Arthropoda</taxon>
        <taxon>Hexapoda</taxon>
        <taxon>Insecta</taxon>
        <taxon>Pterygota</taxon>
        <taxon>Neoptera</taxon>
        <taxon>Endopterygota</taxon>
        <taxon>Diptera</taxon>
        <taxon>Brachycera</taxon>
        <taxon>Muscomorpha</taxon>
        <taxon>Oestroidea</taxon>
        <taxon>Calliphoridae</taxon>
        <taxon>Luciliinae</taxon>
        <taxon>Lucilia</taxon>
    </lineage>
</organism>
<evidence type="ECO:0000256" key="1">
    <source>
        <dbReference type="SAM" id="MobiDB-lite"/>
    </source>
</evidence>
<gene>
    <name evidence="2" type="ORF">FF38_14056</name>
</gene>
<feature type="region of interest" description="Disordered" evidence="1">
    <location>
        <begin position="92"/>
        <end position="139"/>
    </location>
</feature>
<keyword evidence="3" id="KW-1185">Reference proteome</keyword>
<comment type="caution">
    <text evidence="2">The sequence shown here is derived from an EMBL/GenBank/DDBJ whole genome shotgun (WGS) entry which is preliminary data.</text>
</comment>
<accession>A0A0L0BYS2</accession>